<dbReference type="InterPro" id="IPR005182">
    <property type="entry name" value="YdbS-like_PH"/>
</dbReference>
<evidence type="ECO:0000256" key="1">
    <source>
        <dbReference type="SAM" id="Phobius"/>
    </source>
</evidence>
<evidence type="ECO:0000313" key="4">
    <source>
        <dbReference type="Proteomes" id="UP000070617"/>
    </source>
</evidence>
<proteinExistence type="predicted"/>
<evidence type="ECO:0000259" key="2">
    <source>
        <dbReference type="Pfam" id="PF03703"/>
    </source>
</evidence>
<keyword evidence="4" id="KW-1185">Reference proteome</keyword>
<dbReference type="AlphaFoldDB" id="A0A133NBX9"/>
<dbReference type="RefSeq" id="WP_009006223.1">
    <property type="nucleotide sequence ID" value="NZ_KQ956551.1"/>
</dbReference>
<protein>
    <recommendedName>
        <fullName evidence="2">YdbS-like PH domain-containing protein</fullName>
    </recommendedName>
</protein>
<organism evidence="3 4">
    <name type="scientific">Fusobacterium equinum</name>
    <dbReference type="NCBI Taxonomy" id="134605"/>
    <lineage>
        <taxon>Bacteria</taxon>
        <taxon>Fusobacteriati</taxon>
        <taxon>Fusobacteriota</taxon>
        <taxon>Fusobacteriia</taxon>
        <taxon>Fusobacteriales</taxon>
        <taxon>Fusobacteriaceae</taxon>
        <taxon>Fusobacterium</taxon>
    </lineage>
</organism>
<keyword evidence="1" id="KW-0472">Membrane</keyword>
<name>A0A133NBX9_9FUSO</name>
<dbReference type="EMBL" id="LRPX01000059">
    <property type="protein sequence ID" value="KXA13780.1"/>
    <property type="molecule type" value="Genomic_DNA"/>
</dbReference>
<dbReference type="Proteomes" id="UP000070617">
    <property type="component" value="Unassembled WGS sequence"/>
</dbReference>
<dbReference type="Pfam" id="PF03703">
    <property type="entry name" value="bPH_2"/>
    <property type="match status" value="1"/>
</dbReference>
<comment type="caution">
    <text evidence="3">The sequence shown here is derived from an EMBL/GenBank/DDBJ whole genome shotgun (WGS) entry which is preliminary data.</text>
</comment>
<accession>A0A133NBX9</accession>
<feature type="transmembrane region" description="Helical" evidence="1">
    <location>
        <begin position="40"/>
        <end position="57"/>
    </location>
</feature>
<dbReference type="PANTHER" id="PTHR37938:SF1">
    <property type="entry name" value="BLL0215 PROTEIN"/>
    <property type="match status" value="1"/>
</dbReference>
<sequence length="159" mass="17671">MNQKIYDVELSKKIFIIPGIFGGIFLLEALIFFIAKGISIAIMPFIIGSLILLPAIIKYKYTKLSLYENKIAGSVGFLSTKTLDAHLEKINDISISKGLLGNIFGYGTINISTSSSVFHFKGVSNCEAFKEKSMQQIEEYKKMQAEENAKQIAKAMKMS</sequence>
<evidence type="ECO:0000313" key="3">
    <source>
        <dbReference type="EMBL" id="KXA13780.1"/>
    </source>
</evidence>
<feature type="transmembrane region" description="Helical" evidence="1">
    <location>
        <begin position="14"/>
        <end position="34"/>
    </location>
</feature>
<dbReference type="PANTHER" id="PTHR37938">
    <property type="entry name" value="BLL0215 PROTEIN"/>
    <property type="match status" value="1"/>
</dbReference>
<keyword evidence="1" id="KW-0812">Transmembrane</keyword>
<reference evidence="4" key="1">
    <citation type="submission" date="2016-01" db="EMBL/GenBank/DDBJ databases">
        <authorList>
            <person name="Mitreva M."/>
            <person name="Pepin K.H."/>
            <person name="Mihindukulasuriya K.A."/>
            <person name="Fulton R."/>
            <person name="Fronick C."/>
            <person name="O'Laughlin M."/>
            <person name="Miner T."/>
            <person name="Herter B."/>
            <person name="Rosa B.A."/>
            <person name="Cordes M."/>
            <person name="Tomlinson C."/>
            <person name="Wollam A."/>
            <person name="Palsikar V.B."/>
            <person name="Mardis E.R."/>
            <person name="Wilson R.K."/>
        </authorList>
    </citation>
    <scope>NUCLEOTIDE SEQUENCE [LARGE SCALE GENOMIC DNA]</scope>
    <source>
        <strain evidence="4">CMW8396</strain>
    </source>
</reference>
<dbReference type="STRING" id="134605.HMPREF3206_01220"/>
<gene>
    <name evidence="3" type="ORF">HMPREF3206_01220</name>
</gene>
<keyword evidence="1" id="KW-1133">Transmembrane helix</keyword>
<dbReference type="PATRIC" id="fig|134605.3.peg.1205"/>
<feature type="domain" description="YdbS-like PH" evidence="2">
    <location>
        <begin position="62"/>
        <end position="126"/>
    </location>
</feature>